<evidence type="ECO:0000256" key="1">
    <source>
        <dbReference type="ARBA" id="ARBA00006775"/>
    </source>
</evidence>
<dbReference type="EC" id="2.4.1.10" evidence="3"/>
<comment type="caution">
    <text evidence="5">The sequence shown here is derived from an EMBL/GenBank/DDBJ whole genome shotgun (WGS) entry which is preliminary data.</text>
</comment>
<dbReference type="GO" id="GO:0009758">
    <property type="term" value="P:carbohydrate utilization"/>
    <property type="evidence" value="ECO:0007669"/>
    <property type="project" value="InterPro"/>
</dbReference>
<name>A0A7X2SU99_ENTAG</name>
<comment type="catalytic activity">
    <reaction evidence="2">
        <text>[6)-beta-D-fructofuranosyl-(2-&gt;](n) alpha-D-glucopyranoside + sucrose = [6)-beta-D-fructofuranosyl-(2-&gt;](n+1) alpha-D-glucopyranoside + D-glucose</text>
        <dbReference type="Rhea" id="RHEA:13653"/>
        <dbReference type="Rhea" id="RHEA-COMP:13093"/>
        <dbReference type="Rhea" id="RHEA-COMP:13094"/>
        <dbReference type="ChEBI" id="CHEBI:4167"/>
        <dbReference type="ChEBI" id="CHEBI:17992"/>
        <dbReference type="ChEBI" id="CHEBI:134464"/>
        <dbReference type="EC" id="2.4.1.10"/>
    </reaction>
</comment>
<sequence>MVFQDERYYLFTISHTFTFASGVTGPDGVYGFVSHSLRHGYEPLNALRLVLGTPSSQPFQTYSHYVAPDGLVQSFIDSVPVGTASDIRIGGTLAPTVRIELNGNNTYVVEELDYGYISALRNRVFIDENT</sequence>
<dbReference type="Proteomes" id="UP000461948">
    <property type="component" value="Unassembled WGS sequence"/>
</dbReference>
<accession>A0A7X2SU99</accession>
<dbReference type="SUPFAM" id="SSF75005">
    <property type="entry name" value="Arabinanase/levansucrase/invertase"/>
    <property type="match status" value="1"/>
</dbReference>
<organism evidence="5 6">
    <name type="scientific">Enterobacter agglomerans</name>
    <name type="common">Erwinia herbicola</name>
    <name type="synonym">Pantoea agglomerans</name>
    <dbReference type="NCBI Taxonomy" id="549"/>
    <lineage>
        <taxon>Bacteria</taxon>
        <taxon>Pseudomonadati</taxon>
        <taxon>Pseudomonadota</taxon>
        <taxon>Gammaproteobacteria</taxon>
        <taxon>Enterobacterales</taxon>
        <taxon>Erwiniaceae</taxon>
        <taxon>Pantoea</taxon>
        <taxon>Pantoea agglomerans group</taxon>
    </lineage>
</organism>
<evidence type="ECO:0000256" key="4">
    <source>
        <dbReference type="RuleBase" id="RU361220"/>
    </source>
</evidence>
<evidence type="ECO:0000256" key="2">
    <source>
        <dbReference type="ARBA" id="ARBA00044462"/>
    </source>
</evidence>
<dbReference type="GO" id="GO:0050053">
    <property type="term" value="F:levansucrase activity"/>
    <property type="evidence" value="ECO:0007669"/>
    <property type="project" value="UniProtKB-EC"/>
</dbReference>
<evidence type="ECO:0000256" key="3">
    <source>
        <dbReference type="ARBA" id="ARBA00044516"/>
    </source>
</evidence>
<evidence type="ECO:0000313" key="5">
    <source>
        <dbReference type="EMBL" id="MSE13699.1"/>
    </source>
</evidence>
<protein>
    <recommendedName>
        <fullName evidence="3">levansucrase</fullName>
        <ecNumber evidence="3">2.4.1.10</ecNumber>
    </recommendedName>
</protein>
<dbReference type="AlphaFoldDB" id="A0A7X2SU99"/>
<dbReference type="InterPro" id="IPR003469">
    <property type="entry name" value="Glyco_hydro_68"/>
</dbReference>
<dbReference type="InterPro" id="IPR023296">
    <property type="entry name" value="Glyco_hydro_beta-prop_sf"/>
</dbReference>
<dbReference type="Gene3D" id="2.115.10.20">
    <property type="entry name" value="Glycosyl hydrolase domain, family 43"/>
    <property type="match status" value="1"/>
</dbReference>
<dbReference type="RefSeq" id="WP_187495493.1">
    <property type="nucleotide sequence ID" value="NZ_JACSWY010000031.1"/>
</dbReference>
<dbReference type="Pfam" id="PF02435">
    <property type="entry name" value="Glyco_hydro_68"/>
    <property type="match status" value="1"/>
</dbReference>
<evidence type="ECO:0000313" key="6">
    <source>
        <dbReference type="Proteomes" id="UP000461948"/>
    </source>
</evidence>
<proteinExistence type="inferred from homology"/>
<dbReference type="EMBL" id="WKLC01000005">
    <property type="protein sequence ID" value="MSE13699.1"/>
    <property type="molecule type" value="Genomic_DNA"/>
</dbReference>
<reference evidence="5 6" key="1">
    <citation type="submission" date="2019-11" db="EMBL/GenBank/DDBJ databases">
        <title>Draft Genome Sequence of Plant Growth-Promoting Rhizosphere-Associated Bacteria.</title>
        <authorList>
            <person name="Vasilyev I.Y."/>
            <person name="Radchenko V."/>
            <person name="Ilnitskaya E.V."/>
        </authorList>
    </citation>
    <scope>NUCLEOTIDE SEQUENCE [LARGE SCALE GENOMIC DNA]</scope>
    <source>
        <strain evidence="5 6">VRA_MhP_f</strain>
    </source>
</reference>
<comment type="similarity">
    <text evidence="1 4">Belongs to the glycosyl hydrolase 68 family.</text>
</comment>
<gene>
    <name evidence="5" type="ORF">GKC49_00540</name>
</gene>